<keyword evidence="3" id="KW-1185">Reference proteome</keyword>
<keyword evidence="1" id="KW-1133">Transmembrane helix</keyword>
<evidence type="ECO:0008006" key="4">
    <source>
        <dbReference type="Google" id="ProtNLM"/>
    </source>
</evidence>
<keyword evidence="1" id="KW-0812">Transmembrane</keyword>
<protein>
    <recommendedName>
        <fullName evidence="4">Holin-X, holin superfamily III</fullName>
    </recommendedName>
</protein>
<sequence>MRALRLLSTAAQAEGLLLRRQGARMGRAAVFGAMAAGFGLAMLALLHLAGWLWLEERHGALPASLFVALADGVLAVILLLLARGGRDPVAEEARALRQQSVALLTAPSAIRPEWERLALSVGGYLLERALRQRR</sequence>
<dbReference type="RefSeq" id="WP_318650175.1">
    <property type="nucleotide sequence ID" value="NZ_CP137852.1"/>
</dbReference>
<dbReference type="Proteomes" id="UP001305521">
    <property type="component" value="Chromosome"/>
</dbReference>
<reference evidence="2 3" key="1">
    <citation type="submission" date="2023-11" db="EMBL/GenBank/DDBJ databases">
        <title>Arctic aerobic anoxygenic photoheterotroph Sediminicoccus rosea KRV36 adapts its photosynthesis to long days of polar summer.</title>
        <authorList>
            <person name="Tomasch J."/>
            <person name="Kopejtka K."/>
            <person name="Bily T."/>
            <person name="Gardiner A.T."/>
            <person name="Gardian Z."/>
            <person name="Shivaramu S."/>
            <person name="Koblizek M."/>
            <person name="Engelhardt F."/>
            <person name="Kaftan D."/>
        </authorList>
    </citation>
    <scope>NUCLEOTIDE SEQUENCE [LARGE SCALE GENOMIC DNA]</scope>
    <source>
        <strain evidence="2 3">R-30</strain>
    </source>
</reference>
<name>A0ABZ0PLG2_9PROT</name>
<feature type="transmembrane region" description="Helical" evidence="1">
    <location>
        <begin position="60"/>
        <end position="82"/>
    </location>
</feature>
<accession>A0ABZ0PLG2</accession>
<evidence type="ECO:0000256" key="1">
    <source>
        <dbReference type="SAM" id="Phobius"/>
    </source>
</evidence>
<keyword evidence="1" id="KW-0472">Membrane</keyword>
<feature type="transmembrane region" description="Helical" evidence="1">
    <location>
        <begin position="28"/>
        <end position="54"/>
    </location>
</feature>
<gene>
    <name evidence="2" type="ORF">R9Z33_04865</name>
</gene>
<evidence type="ECO:0000313" key="3">
    <source>
        <dbReference type="Proteomes" id="UP001305521"/>
    </source>
</evidence>
<evidence type="ECO:0000313" key="2">
    <source>
        <dbReference type="EMBL" id="WPB86202.1"/>
    </source>
</evidence>
<organism evidence="2 3">
    <name type="scientific">Sediminicoccus rosea</name>
    <dbReference type="NCBI Taxonomy" id="1225128"/>
    <lineage>
        <taxon>Bacteria</taxon>
        <taxon>Pseudomonadati</taxon>
        <taxon>Pseudomonadota</taxon>
        <taxon>Alphaproteobacteria</taxon>
        <taxon>Acetobacterales</taxon>
        <taxon>Roseomonadaceae</taxon>
        <taxon>Sediminicoccus</taxon>
    </lineage>
</organism>
<proteinExistence type="predicted"/>
<dbReference type="EMBL" id="CP137852">
    <property type="protein sequence ID" value="WPB86202.1"/>
    <property type="molecule type" value="Genomic_DNA"/>
</dbReference>